<dbReference type="Proteomes" id="UP000256601">
    <property type="component" value="Unassembled WGS sequence"/>
</dbReference>
<sequence length="80" mass="9033">MYEDVISQHTQISRLNAIGISQVLVSHSLLGFLLAGVCLLGLTAVRKEKPDKSETGRSVQYILYILLFETCIRNVYWDTC</sequence>
<keyword evidence="1" id="KW-1133">Transmembrane helix</keyword>
<feature type="non-terminal residue" evidence="2">
    <location>
        <position position="80"/>
    </location>
</feature>
<dbReference type="AlphaFoldDB" id="A0A371CBP9"/>
<gene>
    <name evidence="2" type="ORF">B0I71DRAFT_128780</name>
</gene>
<accession>A0A371CBP9</accession>
<name>A0A371CBP9_YARLL</name>
<organism evidence="2 3">
    <name type="scientific">Yarrowia lipolytica</name>
    <name type="common">Candida lipolytica</name>
    <dbReference type="NCBI Taxonomy" id="4952"/>
    <lineage>
        <taxon>Eukaryota</taxon>
        <taxon>Fungi</taxon>
        <taxon>Dikarya</taxon>
        <taxon>Ascomycota</taxon>
        <taxon>Saccharomycotina</taxon>
        <taxon>Dipodascomycetes</taxon>
        <taxon>Dipodascales</taxon>
        <taxon>Dipodascales incertae sedis</taxon>
        <taxon>Yarrowia</taxon>
    </lineage>
</organism>
<reference evidence="2 3" key="1">
    <citation type="submission" date="2018-07" db="EMBL/GenBank/DDBJ databases">
        <title>Draft Genome Assemblies for Five Robust Yarrowia lipolytica Strains Exhibiting High Lipid Production and Pentose Sugar Utilization and Sugar Alcohol Secretion from Undetoxified Lignocellulosic Biomass Hydrolysates.</title>
        <authorList>
            <consortium name="DOE Joint Genome Institute"/>
            <person name="Walker C."/>
            <person name="Ryu S."/>
            <person name="Na H."/>
            <person name="Zane M."/>
            <person name="LaButti K."/>
            <person name="Lipzen A."/>
            <person name="Haridas S."/>
            <person name="Barry K."/>
            <person name="Grigoriev I.V."/>
            <person name="Quarterman J."/>
            <person name="Slininger P."/>
            <person name="Dien B."/>
            <person name="Trinh C.T."/>
        </authorList>
    </citation>
    <scope>NUCLEOTIDE SEQUENCE [LARGE SCALE GENOMIC DNA]</scope>
    <source>
        <strain evidence="2 3">YB392</strain>
    </source>
</reference>
<keyword evidence="1" id="KW-0472">Membrane</keyword>
<keyword evidence="1" id="KW-0812">Transmembrane</keyword>
<dbReference type="EMBL" id="KZ858960">
    <property type="protein sequence ID" value="RDW27695.1"/>
    <property type="molecule type" value="Genomic_DNA"/>
</dbReference>
<protein>
    <submittedName>
        <fullName evidence="2">Uncharacterized protein</fullName>
    </submittedName>
</protein>
<evidence type="ECO:0000313" key="3">
    <source>
        <dbReference type="Proteomes" id="UP000256601"/>
    </source>
</evidence>
<feature type="transmembrane region" description="Helical" evidence="1">
    <location>
        <begin position="24"/>
        <end position="45"/>
    </location>
</feature>
<proteinExistence type="predicted"/>
<evidence type="ECO:0000313" key="2">
    <source>
        <dbReference type="EMBL" id="RDW27695.1"/>
    </source>
</evidence>
<evidence type="ECO:0000256" key="1">
    <source>
        <dbReference type="SAM" id="Phobius"/>
    </source>
</evidence>